<reference evidence="1 2" key="1">
    <citation type="submission" date="2015-11" db="EMBL/GenBank/DDBJ databases">
        <title>Complete genome sequencing of a biphenyl-degrading bacterium, Pseudomonas putida KF715 (=NBRC110667).</title>
        <authorList>
            <person name="Suenaga H."/>
            <person name="Fujihara N."/>
            <person name="Watanabe T."/>
            <person name="Hirose J."/>
            <person name="Kimura N."/>
            <person name="Yamazoe A."/>
            <person name="Hosoyama A."/>
            <person name="Shimodaira J."/>
            <person name="Furukawa K."/>
        </authorList>
    </citation>
    <scope>NUCLEOTIDE SEQUENCE [LARGE SCALE GENOMIC DNA]</scope>
    <source>
        <strain evidence="1 2">KF715</strain>
        <plasmid evidence="2">Plasmid pkf715c dna</plasmid>
    </source>
</reference>
<evidence type="ECO:0000313" key="1">
    <source>
        <dbReference type="EMBL" id="BAW27505.1"/>
    </source>
</evidence>
<gene>
    <name evidence="1" type="ORF">KF715C_pC720</name>
</gene>
<dbReference type="EMBL" id="AP015032">
    <property type="protein sequence ID" value="BAW27505.1"/>
    <property type="molecule type" value="Genomic_DNA"/>
</dbReference>
<dbReference type="AlphaFoldDB" id="A0A1L7NPU8"/>
<dbReference type="RefSeq" id="WP_096427220.1">
    <property type="nucleotide sequence ID" value="NZ_AP015032.1"/>
</dbReference>
<keyword evidence="1" id="KW-0614">Plasmid</keyword>
<proteinExistence type="predicted"/>
<evidence type="ECO:0000313" key="2">
    <source>
        <dbReference type="Proteomes" id="UP000218731"/>
    </source>
</evidence>
<dbReference type="Proteomes" id="UP000218731">
    <property type="component" value="Plasmid pKF715C"/>
</dbReference>
<geneLocation type="plasmid" evidence="2">
    <name>pkf715c dna</name>
</geneLocation>
<protein>
    <submittedName>
        <fullName evidence="1">Cinnamate 4-hydroxylase</fullName>
    </submittedName>
</protein>
<accession>A0A1L7NPU8</accession>
<name>A0A1L7NPU8_PSEPU</name>
<organism evidence="1 2">
    <name type="scientific">Pseudomonas putida</name>
    <name type="common">Arthrobacter siderocapsulatus</name>
    <dbReference type="NCBI Taxonomy" id="303"/>
    <lineage>
        <taxon>Bacteria</taxon>
        <taxon>Pseudomonadati</taxon>
        <taxon>Pseudomonadota</taxon>
        <taxon>Gammaproteobacteria</taxon>
        <taxon>Pseudomonadales</taxon>
        <taxon>Pseudomonadaceae</taxon>
        <taxon>Pseudomonas</taxon>
    </lineage>
</organism>
<sequence length="262" mass="28633">MNLYADLRWPAFAERYTNDLSAFARDVCSIDLGERMAEAAGAVDHRLVIHNAGTRERQGVVLAVLALWHIATRPASTTVLGYPLGTACQTNQAIGQLLAHIRTGSHYWLARGIKHRPGGWFAGGGLRSTIDLRRVTAKDAESVHGCYLENLMWLVEDGDHLPTVCLSAILDTMARPGNGLVVACDWYVPRSLTAMVRARSATPWSLVDMAQSSRPAPAQQHERYQVEVREFIELVAGKPLTPSQAACLTDLLQDLPAAQTPA</sequence>